<dbReference type="GO" id="GO:0005829">
    <property type="term" value="C:cytosol"/>
    <property type="evidence" value="ECO:0007669"/>
    <property type="project" value="TreeGrafter"/>
</dbReference>
<evidence type="ECO:0000313" key="10">
    <source>
        <dbReference type="EMBL" id="CAE4581085.1"/>
    </source>
</evidence>
<dbReference type="CDD" id="cd16693">
    <property type="entry name" value="mRING-H2-C3H3C2_WDR24"/>
    <property type="match status" value="1"/>
</dbReference>
<dbReference type="PANTHER" id="PTHR46200">
    <property type="entry name" value="GATOR COMPLEX PROTEIN WDR24"/>
    <property type="match status" value="1"/>
</dbReference>
<evidence type="ECO:0000256" key="2">
    <source>
        <dbReference type="ARBA" id="ARBA00022723"/>
    </source>
</evidence>
<dbReference type="GO" id="GO:0016239">
    <property type="term" value="P:positive regulation of macroautophagy"/>
    <property type="evidence" value="ECO:0007669"/>
    <property type="project" value="TreeGrafter"/>
</dbReference>
<dbReference type="PROSITE" id="PS50082">
    <property type="entry name" value="WD_REPEATS_2"/>
    <property type="match status" value="2"/>
</dbReference>
<dbReference type="SMART" id="SM00320">
    <property type="entry name" value="WD40"/>
    <property type="match status" value="3"/>
</dbReference>
<name>A0A6V2AHJ3_9STRA</name>
<dbReference type="Pfam" id="PF00400">
    <property type="entry name" value="WD40"/>
    <property type="match status" value="2"/>
</dbReference>
<keyword evidence="2" id="KW-0479">Metal-binding</keyword>
<dbReference type="InterPro" id="IPR019775">
    <property type="entry name" value="WD40_repeat_CS"/>
</dbReference>
<evidence type="ECO:0000256" key="5">
    <source>
        <dbReference type="ARBA" id="ARBA00022833"/>
    </source>
</evidence>
<dbReference type="GO" id="GO:1904263">
    <property type="term" value="P:positive regulation of TORC1 signaling"/>
    <property type="evidence" value="ECO:0007669"/>
    <property type="project" value="TreeGrafter"/>
</dbReference>
<dbReference type="EMBL" id="HBNS01001982">
    <property type="protein sequence ID" value="CAE4581076.1"/>
    <property type="molecule type" value="Transcribed_RNA"/>
</dbReference>
<dbReference type="InterPro" id="IPR037590">
    <property type="entry name" value="WDR24"/>
</dbReference>
<feature type="compositionally biased region" description="Polar residues" evidence="7">
    <location>
        <begin position="137"/>
        <end position="149"/>
    </location>
</feature>
<organism evidence="9">
    <name type="scientific">Ditylum brightwellii</name>
    <dbReference type="NCBI Taxonomy" id="49249"/>
    <lineage>
        <taxon>Eukaryota</taxon>
        <taxon>Sar</taxon>
        <taxon>Stramenopiles</taxon>
        <taxon>Ochrophyta</taxon>
        <taxon>Bacillariophyta</taxon>
        <taxon>Mediophyceae</taxon>
        <taxon>Lithodesmiophycidae</taxon>
        <taxon>Lithodesmiales</taxon>
        <taxon>Lithodesmiaceae</taxon>
        <taxon>Ditylum</taxon>
    </lineage>
</organism>
<feature type="compositionally biased region" description="Low complexity" evidence="7">
    <location>
        <begin position="49"/>
        <end position="64"/>
    </location>
</feature>
<evidence type="ECO:0000256" key="7">
    <source>
        <dbReference type="SAM" id="MobiDB-lite"/>
    </source>
</evidence>
<feature type="compositionally biased region" description="Low complexity" evidence="7">
    <location>
        <begin position="113"/>
        <end position="129"/>
    </location>
</feature>
<evidence type="ECO:0000256" key="6">
    <source>
        <dbReference type="PROSITE-ProRule" id="PRU00221"/>
    </source>
</evidence>
<feature type="repeat" description="WD" evidence="6">
    <location>
        <begin position="74"/>
        <end position="118"/>
    </location>
</feature>
<proteinExistence type="predicted"/>
<dbReference type="InterPro" id="IPR036322">
    <property type="entry name" value="WD40_repeat_dom_sf"/>
</dbReference>
<feature type="region of interest" description="Disordered" evidence="7">
    <location>
        <begin position="1"/>
        <end position="64"/>
    </location>
</feature>
<evidence type="ECO:0000256" key="1">
    <source>
        <dbReference type="ARBA" id="ARBA00022574"/>
    </source>
</evidence>
<accession>A0A6V2AHJ3</accession>
<evidence type="ECO:0000256" key="3">
    <source>
        <dbReference type="ARBA" id="ARBA00022737"/>
    </source>
</evidence>
<dbReference type="PANTHER" id="PTHR46200:SF1">
    <property type="entry name" value="GATOR COMPLEX PROTEIN WDR24"/>
    <property type="match status" value="1"/>
</dbReference>
<dbReference type="EMBL" id="HBNS01001987">
    <property type="protein sequence ID" value="CAE4581085.1"/>
    <property type="molecule type" value="Transcribed_RNA"/>
</dbReference>
<dbReference type="Gene3D" id="2.130.10.10">
    <property type="entry name" value="YVTN repeat-like/Quinoprotein amine dehydrogenase"/>
    <property type="match status" value="2"/>
</dbReference>
<keyword evidence="1 6" id="KW-0853">WD repeat</keyword>
<evidence type="ECO:0000313" key="9">
    <source>
        <dbReference type="EMBL" id="CAE4581076.1"/>
    </source>
</evidence>
<feature type="compositionally biased region" description="Low complexity" evidence="7">
    <location>
        <begin position="1"/>
        <end position="17"/>
    </location>
</feature>
<dbReference type="Pfam" id="PF17120">
    <property type="entry name" value="zf-RING_16"/>
    <property type="match status" value="1"/>
</dbReference>
<dbReference type="InterPro" id="IPR001680">
    <property type="entry name" value="WD40_rpt"/>
</dbReference>
<evidence type="ECO:0000256" key="4">
    <source>
        <dbReference type="ARBA" id="ARBA00022771"/>
    </source>
</evidence>
<feature type="repeat" description="WD" evidence="6">
    <location>
        <begin position="274"/>
        <end position="317"/>
    </location>
</feature>
<dbReference type="PROSITE" id="PS00678">
    <property type="entry name" value="WD_REPEATS_1"/>
    <property type="match status" value="1"/>
</dbReference>
<dbReference type="PROSITE" id="PS50294">
    <property type="entry name" value="WD_REPEATS_REGION"/>
    <property type="match status" value="2"/>
</dbReference>
<feature type="domain" description="WDR59/RTC1-like RING zinc finger" evidence="8">
    <location>
        <begin position="1012"/>
        <end position="1064"/>
    </location>
</feature>
<keyword evidence="5" id="KW-0862">Zinc</keyword>
<gene>
    <name evidence="9" type="ORF">DBRI00130_LOCUS1588</name>
    <name evidence="10" type="ORF">DBRI00130_LOCUS1592</name>
</gene>
<keyword evidence="4" id="KW-0863">Zinc-finger</keyword>
<dbReference type="InterPro" id="IPR015943">
    <property type="entry name" value="WD40/YVTN_repeat-like_dom_sf"/>
</dbReference>
<reference evidence="9" key="1">
    <citation type="submission" date="2021-01" db="EMBL/GenBank/DDBJ databases">
        <authorList>
            <person name="Corre E."/>
            <person name="Pelletier E."/>
            <person name="Niang G."/>
            <person name="Scheremetjew M."/>
            <person name="Finn R."/>
            <person name="Kale V."/>
            <person name="Holt S."/>
            <person name="Cochrane G."/>
            <person name="Meng A."/>
            <person name="Brown T."/>
            <person name="Cohen L."/>
        </authorList>
    </citation>
    <scope>NUCLEOTIDE SEQUENCE</scope>
    <source>
        <strain evidence="9">GSO104</strain>
    </source>
</reference>
<feature type="region of interest" description="Disordered" evidence="7">
    <location>
        <begin position="111"/>
        <end position="156"/>
    </location>
</feature>
<protein>
    <recommendedName>
        <fullName evidence="8">WDR59/RTC1-like RING zinc finger domain-containing protein</fullName>
    </recommendedName>
</protein>
<dbReference type="GO" id="GO:0008270">
    <property type="term" value="F:zinc ion binding"/>
    <property type="evidence" value="ECO:0007669"/>
    <property type="project" value="UniProtKB-KW"/>
</dbReference>
<sequence length="1088" mass="118231">MYHNQQTQQQKQQQQQQNPFKWGFLGGTNLPTVPSNSGNSTTVGGGGRRVSTTTTASTATTTNNHAIGQPEAVLFHHSRAVNRLAWHCTGRCPGFLLTASQDATVKLWDRRSSSSSSTSASPSSSNTTTKVPPSYSHPRSQQVFTTHPNPTIHDKTTGSGWNWFGGIYSSSKTHSTPTATATTSNPSPHPLPMNHHRPIGLSSPIHSGTTAATMNVTPTTTSSWTCVNTFHPKCEAVRDICWSPFHDDVFAMVTDSGYLVVYDIRVMIRPWIKIAAHSGEATSVDWHPTRKYIIATGGGRDRIVKVWDIENGLSLTKNDENVQNIKVNSFSNRSLSDHSDSGTVVTATDMTSTSWSIGAHPDDVTVAAGSTYRTVGSQGTIPPSFASQTVTRSYSNAHTFHSRPHSKSAAINLHSLSISAPVTRLKWRPPARPFASMQHHTLARGGCEEHVVTPIDRHDAMLTVATAPISGANAGGVGSIGLWSYHRPFMPLSVVEGHMEGAVMDFAWVDTPPTEVADGRGDGAYGSDTANSGVVGGASILTSSNEYGKNDMSIGTYVRNEIRSSPTLPEMDDGAADLFTARTRFLNKRSDSSSSIQSYNAAIREKDNHVLVPSNENNAIERQNKEDWVHVSSTSGTWQHVLTVGRDGRCLLQSLARGERPISQVPPSAFAMANLSPFQKGFGSLQIMSVHQKVPSGQANDFALTGLRRDAGTSNAPGIFKEFPSPAEKGDSDNFLWNPKAGGQREPASMPKLEFYTTDRGDIEDLSSNKLSPKSIVDVAPEVVHLSRFAASYRLRRDSFLPTKASLCLHNATVAENLQCNALSRMWKLVASMLDGSCHEKSENMKDHCLPTNAMSFLLFPTLKSLLIQRADAGDVQTCVAICEVMEVILSPASPTSKTNQRGTQKSATGASQETLLPGLELDLVREWYLSYIELLQQMCLFSDATDLIRNCRDPVINALNQQSTTIHEACSLCKKPIQGVAAYSTEGSTLNETLLPTAQRVCKSCRRQIGRCWICHEAVKGIFVWCPGCGHGGHIDHTLEWFGGRGERTLRESCPTGCGHKCNLLQNLSAFPKTESMLRCMPVSNAD</sequence>
<evidence type="ECO:0000259" key="8">
    <source>
        <dbReference type="Pfam" id="PF17120"/>
    </source>
</evidence>
<dbReference type="GO" id="GO:0005774">
    <property type="term" value="C:vacuolar membrane"/>
    <property type="evidence" value="ECO:0007669"/>
    <property type="project" value="TreeGrafter"/>
</dbReference>
<keyword evidence="3" id="KW-0677">Repeat</keyword>
<dbReference type="GO" id="GO:0061700">
    <property type="term" value="C:GATOR2 complex"/>
    <property type="evidence" value="ECO:0007669"/>
    <property type="project" value="TreeGrafter"/>
</dbReference>
<dbReference type="AlphaFoldDB" id="A0A6V2AHJ3"/>
<dbReference type="SUPFAM" id="SSF50978">
    <property type="entry name" value="WD40 repeat-like"/>
    <property type="match status" value="1"/>
</dbReference>
<dbReference type="InterPro" id="IPR049566">
    <property type="entry name" value="WDR59_RTC1-like_RING_Znf"/>
</dbReference>